<dbReference type="AlphaFoldDB" id="A0A5E6P580"/>
<protein>
    <submittedName>
        <fullName evidence="1">Uncharacterized protein</fullName>
    </submittedName>
</protein>
<sequence length="32" mass="3544">MGSWETSVVLSSHYEMIWNQQTTSVSKLVSGA</sequence>
<proteinExistence type="predicted"/>
<reference evidence="1 2" key="1">
    <citation type="submission" date="2019-09" db="EMBL/GenBank/DDBJ databases">
        <authorList>
            <person name="Chandra G."/>
            <person name="Truman W A."/>
        </authorList>
    </citation>
    <scope>NUCLEOTIDE SEQUENCE [LARGE SCALE GENOMIC DNA]</scope>
    <source>
        <strain evidence="1">PS631</strain>
    </source>
</reference>
<dbReference type="Proteomes" id="UP000399692">
    <property type="component" value="Unassembled WGS sequence"/>
</dbReference>
<evidence type="ECO:0000313" key="1">
    <source>
        <dbReference type="EMBL" id="VVM38425.1"/>
    </source>
</evidence>
<accession>A0A5E6P580</accession>
<dbReference type="EMBL" id="CABVHF010000001">
    <property type="protein sequence ID" value="VVM38425.1"/>
    <property type="molecule type" value="Genomic_DNA"/>
</dbReference>
<name>A0A5E6P580_PSEFL</name>
<evidence type="ECO:0000313" key="2">
    <source>
        <dbReference type="Proteomes" id="UP000399692"/>
    </source>
</evidence>
<organism evidence="1 2">
    <name type="scientific">Pseudomonas fluorescens</name>
    <dbReference type="NCBI Taxonomy" id="294"/>
    <lineage>
        <taxon>Bacteria</taxon>
        <taxon>Pseudomonadati</taxon>
        <taxon>Pseudomonadota</taxon>
        <taxon>Gammaproteobacteria</taxon>
        <taxon>Pseudomonadales</taxon>
        <taxon>Pseudomonadaceae</taxon>
        <taxon>Pseudomonas</taxon>
    </lineage>
</organism>
<gene>
    <name evidence="1" type="ORF">PS631_00154</name>
</gene>